<evidence type="ECO:0000313" key="2">
    <source>
        <dbReference type="Proteomes" id="UP000287756"/>
    </source>
</evidence>
<dbReference type="OrthoDB" id="2658921at2"/>
<evidence type="ECO:0000313" key="1">
    <source>
        <dbReference type="EMBL" id="QAS54803.1"/>
    </source>
</evidence>
<gene>
    <name evidence="1" type="ORF">HLI_21345</name>
</gene>
<dbReference type="KEGG" id="hli:HLI_21345"/>
<organism evidence="1 2">
    <name type="scientific">Halobacillus litoralis</name>
    <dbReference type="NCBI Taxonomy" id="45668"/>
    <lineage>
        <taxon>Bacteria</taxon>
        <taxon>Bacillati</taxon>
        <taxon>Bacillota</taxon>
        <taxon>Bacilli</taxon>
        <taxon>Bacillales</taxon>
        <taxon>Bacillaceae</taxon>
        <taxon>Halobacillus</taxon>
    </lineage>
</organism>
<proteinExistence type="predicted"/>
<dbReference type="RefSeq" id="WP_128527032.1">
    <property type="nucleotide sequence ID" value="NZ_CP026119.1"/>
</dbReference>
<protein>
    <submittedName>
        <fullName evidence="1">Uncharacterized protein</fullName>
    </submittedName>
</protein>
<dbReference type="Proteomes" id="UP000287756">
    <property type="component" value="Plasmid pLDW-31"/>
</dbReference>
<dbReference type="AlphaFoldDB" id="A0A410MJC5"/>
<geneLocation type="plasmid" evidence="2">
    <name>pldw-31</name>
</geneLocation>
<keyword evidence="1" id="KW-0614">Plasmid</keyword>
<sequence>MDDSNANEILDYIEQLEPRIKKALNQTKPKEREDLEQSIKLKILENEDKILNIESVGFFEFKEKFT</sequence>
<accession>A0A410MJC5</accession>
<reference evidence="1 2" key="1">
    <citation type="submission" date="2018-01" db="EMBL/GenBank/DDBJ databases">
        <title>The whole genome sequencing and assembly of Halobacillus litoralis ERB031 strain.</title>
        <authorList>
            <person name="Lee S.-J."/>
            <person name="Park M.-K."/>
            <person name="Kim J.-Y."/>
            <person name="Lee Y.-J."/>
            <person name="Yi H."/>
            <person name="Bahn Y.-S."/>
            <person name="Kim J.F."/>
            <person name="Lee D.-W."/>
        </authorList>
    </citation>
    <scope>NUCLEOTIDE SEQUENCE [LARGE SCALE GENOMIC DNA]</scope>
    <source>
        <strain evidence="1 2">ERB 031</strain>
        <plasmid evidence="2">pldw-31</plasmid>
    </source>
</reference>
<dbReference type="EMBL" id="CP026119">
    <property type="protein sequence ID" value="QAS54803.1"/>
    <property type="molecule type" value="Genomic_DNA"/>
</dbReference>
<name>A0A410MJC5_9BACI</name>